<feature type="region of interest" description="Disordered" evidence="1">
    <location>
        <begin position="982"/>
        <end position="1228"/>
    </location>
</feature>
<sequence>MVAAWDDSPAAGGLGECSALVRSAEALRFSAPELAVQLARRALSVLADASGSDGVDHGDGRALVLAMRARAVLAAGLVRVSHYIDAVEPAFAALTLAEGEGMAELATSVRLDLAACAREVGEPLLGCALLRPVLEAAQSEPSVRATALARLVGCTAHVGRRDDVEDALAEADRLLASDEALSPDARRMERARLSVRTAAYHRWYGDTEDAAEAAREGLGQLNRLRGGRPETARLRAQLVLELVSALLDEGDLGEAEAASLPLLDEPVRATSAAAVGQLMLAVSTRIHLPRGRVERGRGLLDQAVWVAERHGLDNLLAETLTVVSQLDERAGHTTDALEWLRTARAAEQRRLRASARAARRVLTEVGSPAEWDVSAASALLRQVVQRVTQPVAPAMAPVQALPTPAVVERPPETDGVTGLLNSAGLVRRLSTVRNGERPVALTLVRLAEAGERAGANGVNLVELARRVRDLAPAHAELARSDGTELAVLLPHTTRDQAEEFAKSLRETAIESNWLATANARSITTGVVQSNPDAASVDANALLNAARDALSKAEPVRHPSDRTQPVDVTALTAQALADLQDVGDTLRIGRSIISSLSIPEGSGGRRRAETGTFPKLSSSGDGQPTPAGTTHPPTGSPRPPAPSDSPHSPAPSTPPGSPTAPRHATPAHGMPALDPSSPPPAPSSTDSGAISANSSFAGSPAGGGSPSERSGQWPQPPSSQPSHASQTPAEPTDAHAPDTREAGTPSPAQPVPGTEGSTPGQHQPSRARHSSSGVFPVPGTSWPPDTSRQDPPTPPLGFAGFTGTDAPGFRASRGSDAPAAHTADHGAAADNPTGQPTTGSPTSTPAAPGTAADAFGDFGPGASGSGLTTELADAHGSDPGTAGAGSPTPGLASSPRPHPADTRASGAGEGGTAGFPTPGSAPFSSERSDTALPASGAPEPTAAAGEAYPPPVSSPREAAAVEAVEEGYRSSYEETRAELARLMSALEAGAPDAPVEPRSPAVTPESSGGDTAAEPSRGEPASSGRWSFPAPGTPVALPAPARPGDDQTPRYGLALSVPAPPEPSEVPEPPSPAEVPEPPPPEPVPTPPNDPGAWPPGEPGSRPPGEPGSPPPGEPGPPPPGEPGSQPPGDPTVVPHLGAYPGTTGQEAPFGEPVDPPTPSPRPRRRGERSSTAIAGLLADALAAYQETARDDHDAQPPTPSAEADLASFDRLLDWPYQPPASGRHRSPE</sequence>
<name>A0A1Q8CR26_9PSEU</name>
<dbReference type="SUPFAM" id="SSF55073">
    <property type="entry name" value="Nucleotide cyclase"/>
    <property type="match status" value="1"/>
</dbReference>
<feature type="region of interest" description="Disordered" evidence="1">
    <location>
        <begin position="595"/>
        <end position="969"/>
    </location>
</feature>
<dbReference type="STRING" id="1912961.BU204_15220"/>
<dbReference type="PROSITE" id="PS50887">
    <property type="entry name" value="GGDEF"/>
    <property type="match status" value="1"/>
</dbReference>
<evidence type="ECO:0000256" key="1">
    <source>
        <dbReference type="SAM" id="MobiDB-lite"/>
    </source>
</evidence>
<feature type="domain" description="GGDEF" evidence="2">
    <location>
        <begin position="437"/>
        <end position="567"/>
    </location>
</feature>
<feature type="compositionally biased region" description="Low complexity" evidence="1">
    <location>
        <begin position="621"/>
        <end position="632"/>
    </location>
</feature>
<feature type="compositionally biased region" description="Basic and acidic residues" evidence="1">
    <location>
        <begin position="731"/>
        <end position="740"/>
    </location>
</feature>
<proteinExistence type="predicted"/>
<feature type="compositionally biased region" description="Pro residues" evidence="1">
    <location>
        <begin position="633"/>
        <end position="657"/>
    </location>
</feature>
<comment type="caution">
    <text evidence="3">The sequence shown here is derived from an EMBL/GenBank/DDBJ whole genome shotgun (WGS) entry which is preliminary data.</text>
</comment>
<feature type="compositionally biased region" description="Pro residues" evidence="1">
    <location>
        <begin position="1057"/>
        <end position="1129"/>
    </location>
</feature>
<keyword evidence="4" id="KW-1185">Reference proteome</keyword>
<protein>
    <recommendedName>
        <fullName evidence="2">GGDEF domain-containing protein</fullName>
    </recommendedName>
</protein>
<gene>
    <name evidence="3" type="ORF">BU204_15220</name>
</gene>
<reference evidence="3 4" key="1">
    <citation type="submission" date="2016-12" db="EMBL/GenBank/DDBJ databases">
        <title>The draft genome sequence of Actinophytocola sp. 11-183.</title>
        <authorList>
            <person name="Wang W."/>
            <person name="Yuan L."/>
        </authorList>
    </citation>
    <scope>NUCLEOTIDE SEQUENCE [LARGE SCALE GENOMIC DNA]</scope>
    <source>
        <strain evidence="3 4">11-183</strain>
    </source>
</reference>
<dbReference type="InterPro" id="IPR043128">
    <property type="entry name" value="Rev_trsase/Diguanyl_cyclase"/>
</dbReference>
<accession>A0A1Q8CR26</accession>
<feature type="compositionally biased region" description="Low complexity" evidence="1">
    <location>
        <begin position="932"/>
        <end position="946"/>
    </location>
</feature>
<dbReference type="Gene3D" id="3.30.70.270">
    <property type="match status" value="1"/>
</dbReference>
<dbReference type="Proteomes" id="UP000185596">
    <property type="component" value="Unassembled WGS sequence"/>
</dbReference>
<feature type="compositionally biased region" description="Low complexity" evidence="1">
    <location>
        <begin position="1169"/>
        <end position="1183"/>
    </location>
</feature>
<evidence type="ECO:0000313" key="3">
    <source>
        <dbReference type="EMBL" id="OLF16810.1"/>
    </source>
</evidence>
<dbReference type="Pfam" id="PF00990">
    <property type="entry name" value="GGDEF"/>
    <property type="match status" value="1"/>
</dbReference>
<organism evidence="3 4">
    <name type="scientific">Actinophytocola xanthii</name>
    <dbReference type="NCBI Taxonomy" id="1912961"/>
    <lineage>
        <taxon>Bacteria</taxon>
        <taxon>Bacillati</taxon>
        <taxon>Actinomycetota</taxon>
        <taxon>Actinomycetes</taxon>
        <taxon>Pseudonocardiales</taxon>
        <taxon>Pseudonocardiaceae</taxon>
    </lineage>
</organism>
<dbReference type="InterPro" id="IPR000160">
    <property type="entry name" value="GGDEF_dom"/>
</dbReference>
<evidence type="ECO:0000259" key="2">
    <source>
        <dbReference type="PROSITE" id="PS50887"/>
    </source>
</evidence>
<feature type="compositionally biased region" description="Low complexity" evidence="1">
    <location>
        <begin position="682"/>
        <end position="698"/>
    </location>
</feature>
<dbReference type="EMBL" id="MSIE01000025">
    <property type="protein sequence ID" value="OLF16810.1"/>
    <property type="molecule type" value="Genomic_DNA"/>
</dbReference>
<feature type="compositionally biased region" description="Polar residues" evidence="1">
    <location>
        <begin position="754"/>
        <end position="763"/>
    </location>
</feature>
<dbReference type="InterPro" id="IPR029787">
    <property type="entry name" value="Nucleotide_cyclase"/>
</dbReference>
<evidence type="ECO:0000313" key="4">
    <source>
        <dbReference type="Proteomes" id="UP000185596"/>
    </source>
</evidence>
<feature type="compositionally biased region" description="Low complexity" evidence="1">
    <location>
        <begin position="878"/>
        <end position="894"/>
    </location>
</feature>
<dbReference type="AlphaFoldDB" id="A0A1Q8CR26"/>
<feature type="compositionally biased region" description="Low complexity" evidence="1">
    <location>
        <begin position="815"/>
        <end position="856"/>
    </location>
</feature>